<dbReference type="InterPro" id="IPR001604">
    <property type="entry name" value="Endo_G_ENPP1-like_dom"/>
</dbReference>
<reference evidence="7 8" key="1">
    <citation type="submission" date="2017-11" db="EMBL/GenBank/DDBJ databases">
        <title>Genome sequencing of Prevotella intermedia KCOM 1101.</title>
        <authorList>
            <person name="Kook J.-K."/>
            <person name="Park S.-N."/>
            <person name="Lim Y.K."/>
        </authorList>
    </citation>
    <scope>NUCLEOTIDE SEQUENCE [LARGE SCALE GENOMIC DNA]</scope>
    <source>
        <strain evidence="7 8">KCOM 1101</strain>
    </source>
</reference>
<evidence type="ECO:0000256" key="1">
    <source>
        <dbReference type="PIRSR" id="PIRSR640255-1"/>
    </source>
</evidence>
<gene>
    <name evidence="7" type="ORF">CTI16_04180</name>
</gene>
<dbReference type="Proteomes" id="UP000229111">
    <property type="component" value="Unassembled WGS sequence"/>
</dbReference>
<dbReference type="InterPro" id="IPR020821">
    <property type="entry name" value="ENPP1-3/EXOG-like_nuc-like"/>
</dbReference>
<keyword evidence="2" id="KW-0479">Metal-binding</keyword>
<proteinExistence type="predicted"/>
<feature type="domain" description="ENPP1-3/EXOG-like endonuclease/phosphodiesterase" evidence="5">
    <location>
        <begin position="135"/>
        <end position="345"/>
    </location>
</feature>
<evidence type="ECO:0000256" key="4">
    <source>
        <dbReference type="SAM" id="SignalP"/>
    </source>
</evidence>
<dbReference type="GO" id="GO:0003676">
    <property type="term" value="F:nucleic acid binding"/>
    <property type="evidence" value="ECO:0007669"/>
    <property type="project" value="InterPro"/>
</dbReference>
<feature type="chain" id="PRO_5042532511" evidence="4">
    <location>
        <begin position="20"/>
        <end position="371"/>
    </location>
</feature>
<dbReference type="Pfam" id="PF01223">
    <property type="entry name" value="Endonuclease_NS"/>
    <property type="match status" value="1"/>
</dbReference>
<organism evidence="7 8">
    <name type="scientific">Prevotella intermedia</name>
    <dbReference type="NCBI Taxonomy" id="28131"/>
    <lineage>
        <taxon>Bacteria</taxon>
        <taxon>Pseudomonadati</taxon>
        <taxon>Bacteroidota</taxon>
        <taxon>Bacteroidia</taxon>
        <taxon>Bacteroidales</taxon>
        <taxon>Prevotellaceae</taxon>
        <taxon>Prevotella</taxon>
    </lineage>
</organism>
<dbReference type="SUPFAM" id="SSF54060">
    <property type="entry name" value="His-Me finger endonucleases"/>
    <property type="match status" value="1"/>
</dbReference>
<evidence type="ECO:0000256" key="3">
    <source>
        <dbReference type="SAM" id="MobiDB-lite"/>
    </source>
</evidence>
<feature type="domain" description="DNA/RNA non-specific endonuclease/pyrophosphatase/phosphodiesterase" evidence="6">
    <location>
        <begin position="134"/>
        <end position="345"/>
    </location>
</feature>
<dbReference type="InterPro" id="IPR044925">
    <property type="entry name" value="His-Me_finger_sf"/>
</dbReference>
<dbReference type="GO" id="GO:0046872">
    <property type="term" value="F:metal ion binding"/>
    <property type="evidence" value="ECO:0007669"/>
    <property type="project" value="UniProtKB-KW"/>
</dbReference>
<name>A0AAJ3RK42_PREIN</name>
<dbReference type="PANTHER" id="PTHR13966">
    <property type="entry name" value="ENDONUCLEASE RELATED"/>
    <property type="match status" value="1"/>
</dbReference>
<feature type="active site" description="Proton acceptor" evidence="1">
    <location>
        <position position="197"/>
    </location>
</feature>
<evidence type="ECO:0000313" key="7">
    <source>
        <dbReference type="EMBL" id="PIK18335.1"/>
    </source>
</evidence>
<dbReference type="SMART" id="SM00892">
    <property type="entry name" value="Endonuclease_NS"/>
    <property type="match status" value="1"/>
</dbReference>
<dbReference type="EMBL" id="PEKM01000001">
    <property type="protein sequence ID" value="PIK18335.1"/>
    <property type="molecule type" value="Genomic_DNA"/>
</dbReference>
<dbReference type="AlphaFoldDB" id="A0AAJ3RK42"/>
<accession>A0AAJ3RK42</accession>
<dbReference type="RefSeq" id="WP_099891229.1">
    <property type="nucleotide sequence ID" value="NZ_PEKM01000001.1"/>
</dbReference>
<comment type="caution">
    <text evidence="7">The sequence shown here is derived from an EMBL/GenBank/DDBJ whole genome shotgun (WGS) entry which is preliminary data.</text>
</comment>
<dbReference type="SMART" id="SM00477">
    <property type="entry name" value="NUC"/>
    <property type="match status" value="1"/>
</dbReference>
<dbReference type="Gene3D" id="3.40.570.10">
    <property type="entry name" value="Extracellular Endonuclease, subunit A"/>
    <property type="match status" value="1"/>
</dbReference>
<evidence type="ECO:0000313" key="8">
    <source>
        <dbReference type="Proteomes" id="UP000229111"/>
    </source>
</evidence>
<evidence type="ECO:0000259" key="5">
    <source>
        <dbReference type="SMART" id="SM00477"/>
    </source>
</evidence>
<keyword evidence="4" id="KW-0732">Signal</keyword>
<feature type="binding site" evidence="2">
    <location>
        <position position="228"/>
    </location>
    <ligand>
        <name>Mg(2+)</name>
        <dbReference type="ChEBI" id="CHEBI:18420"/>
        <note>catalytic</note>
    </ligand>
</feature>
<dbReference type="InterPro" id="IPR044929">
    <property type="entry name" value="DNA/RNA_non-sp_Endonuclease_sf"/>
</dbReference>
<evidence type="ECO:0000256" key="2">
    <source>
        <dbReference type="PIRSR" id="PIRSR640255-2"/>
    </source>
</evidence>
<feature type="signal peptide" evidence="4">
    <location>
        <begin position="1"/>
        <end position="19"/>
    </location>
</feature>
<dbReference type="GO" id="GO:0016787">
    <property type="term" value="F:hydrolase activity"/>
    <property type="evidence" value="ECO:0007669"/>
    <property type="project" value="InterPro"/>
</dbReference>
<feature type="region of interest" description="Disordered" evidence="3">
    <location>
        <begin position="79"/>
        <end position="98"/>
    </location>
</feature>
<dbReference type="InterPro" id="IPR040255">
    <property type="entry name" value="Non-specific_endonuclease"/>
</dbReference>
<dbReference type="GO" id="GO:0004519">
    <property type="term" value="F:endonuclease activity"/>
    <property type="evidence" value="ECO:0007669"/>
    <property type="project" value="TreeGrafter"/>
</dbReference>
<dbReference type="PANTHER" id="PTHR13966:SF5">
    <property type="entry name" value="ENDONUCLEASE G, MITOCHONDRIAL"/>
    <property type="match status" value="1"/>
</dbReference>
<sequence>MKKNIFISLALLLGMTATAQSQKQKLTITTKHGKVHTYIMGESMDSLRILNDVGIKVYPKGKKVSKDYLFSQITYTLTNETTPNPDPSGKNVNRNTADDLRKNREGWRLEFPRFYQGDNKTYEITHSTTENGTRMINYSVEWDAKLKANRWTCYEMYDKMLQKKVKRNNKFKQDPTIPSDMQPTLDDYAGCGFDRGHLCPSDDRCCSQELNDQTFYLSNMQPQVHGHNGGIWKKLEEKVRAWSVHCDTLYVVKAATIDKAEYICTDADIKYIAEKEGKAASSLHFPGIVPKYFYMALLAYDKKTDTYRALGIWSPHYKRSKPEYITIEELQRRTGIDFFCNLDDDIEKAVESTVDSNYWGIIKSLPAFFFE</sequence>
<evidence type="ECO:0000259" key="6">
    <source>
        <dbReference type="SMART" id="SM00892"/>
    </source>
</evidence>
<protein>
    <submittedName>
        <fullName evidence="7">Nuclease</fullName>
    </submittedName>
</protein>